<dbReference type="GO" id="GO:0004185">
    <property type="term" value="F:serine-type carboxypeptidase activity"/>
    <property type="evidence" value="ECO:0007669"/>
    <property type="project" value="InterPro"/>
</dbReference>
<evidence type="ECO:0000313" key="4">
    <source>
        <dbReference type="Proteomes" id="UP000199144"/>
    </source>
</evidence>
<keyword evidence="3" id="KW-0121">Carboxypeptidase</keyword>
<dbReference type="AlphaFoldDB" id="A0A1I4RWA5"/>
<dbReference type="InterPro" id="IPR000667">
    <property type="entry name" value="Peptidase_S13"/>
</dbReference>
<evidence type="ECO:0000256" key="2">
    <source>
        <dbReference type="ARBA" id="ARBA00022801"/>
    </source>
</evidence>
<dbReference type="PANTHER" id="PTHR30023">
    <property type="entry name" value="D-ALANYL-D-ALANINE CARBOXYPEPTIDASE"/>
    <property type="match status" value="1"/>
</dbReference>
<dbReference type="NCBIfam" id="TIGR00666">
    <property type="entry name" value="PBP4"/>
    <property type="match status" value="1"/>
</dbReference>
<keyword evidence="2" id="KW-0378">Hydrolase</keyword>
<dbReference type="Gene3D" id="3.50.80.20">
    <property type="entry name" value="D-Ala-D-Ala carboxypeptidase C, peptidase S13"/>
    <property type="match status" value="1"/>
</dbReference>
<protein>
    <submittedName>
        <fullName evidence="3">D-alanyl-D-alanine carboxypeptidase / D-alanyl-D-alanine-endopeptidase (Penicillin-binding protein 4)</fullName>
    </submittedName>
</protein>
<evidence type="ECO:0000313" key="3">
    <source>
        <dbReference type="EMBL" id="SFM56300.1"/>
    </source>
</evidence>
<dbReference type="GO" id="GO:0006508">
    <property type="term" value="P:proteolysis"/>
    <property type="evidence" value="ECO:0007669"/>
    <property type="project" value="InterPro"/>
</dbReference>
<dbReference type="STRING" id="254406.SAMN04488042_10913"/>
<sequence length="482" mass="51581">MSGAAVPGWANPPKVSLRPVLRPSSLLARSAPGMATLIKAAGVSGVVGCAVANARTGEMLESHGAETGLPPASVTKALTALYALETLGPDYRFKTRLVAVGTLSNGVLNGDLVLSGGGDPTLDTNGLAELARQLKAAGVREVTGRFLVWGGVLPRVVRIDNKQPDHAGYNPSVSGLSLNYNRVHFEWKRGAKDYAVTMDARSDRYRPAVTVARMNITNRDLPVYTFKQVNGVDHWTVARSALGNGGARWLPVRQPELYAGEVMRTLARSHGIVLKQAKMTSGAPQGATLATLSSDPLRDILKGMLKYSTNITAEIVGMTASRARGAQFSDIRGSADAMNQWAAQTLGMAHAALVDHSGLGEDSRMRASELVQVLSRAERQQVLRPILKDIRLRGKNGKVDKFHPLKVQAKTGTLHFVSGLAGYVSAPGDSELAFAIFVADTSARDRLIGPDRERPPGARTWNRNAKALQQSLLERWGAVYGS</sequence>
<accession>A0A1I4RWA5</accession>
<dbReference type="SUPFAM" id="SSF56601">
    <property type="entry name" value="beta-lactamase/transpeptidase-like"/>
    <property type="match status" value="1"/>
</dbReference>
<keyword evidence="3" id="KW-0645">Protease</keyword>
<dbReference type="Pfam" id="PF02113">
    <property type="entry name" value="Peptidase_S13"/>
    <property type="match status" value="1"/>
</dbReference>
<keyword evidence="4" id="KW-1185">Reference proteome</keyword>
<dbReference type="GO" id="GO:0000270">
    <property type="term" value="P:peptidoglycan metabolic process"/>
    <property type="evidence" value="ECO:0007669"/>
    <property type="project" value="TreeGrafter"/>
</dbReference>
<dbReference type="Gene3D" id="3.40.710.10">
    <property type="entry name" value="DD-peptidase/beta-lactamase superfamily"/>
    <property type="match status" value="2"/>
</dbReference>
<comment type="similarity">
    <text evidence="1">Belongs to the peptidase S13 family.</text>
</comment>
<dbReference type="PANTHER" id="PTHR30023:SF0">
    <property type="entry name" value="PENICILLIN-SENSITIVE CARBOXYPEPTIDASE A"/>
    <property type="match status" value="1"/>
</dbReference>
<organism evidence="3 4">
    <name type="scientific">Shimia aestuarii</name>
    <dbReference type="NCBI Taxonomy" id="254406"/>
    <lineage>
        <taxon>Bacteria</taxon>
        <taxon>Pseudomonadati</taxon>
        <taxon>Pseudomonadota</taxon>
        <taxon>Alphaproteobacteria</taxon>
        <taxon>Rhodobacterales</taxon>
        <taxon>Roseobacteraceae</taxon>
    </lineage>
</organism>
<name>A0A1I4RWA5_9RHOB</name>
<reference evidence="3 4" key="1">
    <citation type="submission" date="2016-10" db="EMBL/GenBank/DDBJ databases">
        <authorList>
            <person name="de Groot N.N."/>
        </authorList>
    </citation>
    <scope>NUCLEOTIDE SEQUENCE [LARGE SCALE GENOMIC DNA]</scope>
    <source>
        <strain evidence="3 4">DSM 15283</strain>
    </source>
</reference>
<proteinExistence type="inferred from homology"/>
<dbReference type="PRINTS" id="PR00922">
    <property type="entry name" value="DADACBPTASE3"/>
</dbReference>
<dbReference type="EMBL" id="FOTQ01000009">
    <property type="protein sequence ID" value="SFM56300.1"/>
    <property type="molecule type" value="Genomic_DNA"/>
</dbReference>
<dbReference type="Proteomes" id="UP000199144">
    <property type="component" value="Unassembled WGS sequence"/>
</dbReference>
<evidence type="ECO:0000256" key="1">
    <source>
        <dbReference type="ARBA" id="ARBA00006096"/>
    </source>
</evidence>
<gene>
    <name evidence="3" type="ORF">SAMN04488042_10913</name>
</gene>
<dbReference type="InterPro" id="IPR012338">
    <property type="entry name" value="Beta-lactam/transpept-like"/>
</dbReference>